<sequence>MARILAALLAGALFGLGLVVSQMSDPRVVQGFLDIAGAFNPTLMFVLGGALIVSTIGFRWVLRQPRPLFDTRFHVPLSQVIDRKLIGGAALFGVGWGLAGYCPGPALVSLGGGMPEAWVFVPAMLAGGIGYRWWSRRQAVRVENADSATA</sequence>
<dbReference type="AlphaFoldDB" id="A0A4R0YDF1"/>
<feature type="transmembrane region" description="Helical" evidence="1">
    <location>
        <begin position="85"/>
        <end position="111"/>
    </location>
</feature>
<dbReference type="RefSeq" id="WP_131152513.1">
    <property type="nucleotide sequence ID" value="NZ_SJTG01000007.1"/>
</dbReference>
<name>A0A4R0YDF1_9GAMM</name>
<dbReference type="InterPro" id="IPR046513">
    <property type="entry name" value="DUF6691"/>
</dbReference>
<comment type="caution">
    <text evidence="2">The sequence shown here is derived from an EMBL/GenBank/DDBJ whole genome shotgun (WGS) entry which is preliminary data.</text>
</comment>
<reference evidence="2 3" key="1">
    <citation type="submission" date="2019-02" db="EMBL/GenBank/DDBJ databases">
        <title>Dyella amyloliquefaciens sp. nov., isolated from forest soil.</title>
        <authorList>
            <person name="Gao Z.-H."/>
            <person name="Qiu L.-H."/>
        </authorList>
    </citation>
    <scope>NUCLEOTIDE SEQUENCE [LARGE SCALE GENOMIC DNA]</scope>
    <source>
        <strain evidence="2 3">KACC 12747</strain>
    </source>
</reference>
<accession>A0A4R0YDF1</accession>
<evidence type="ECO:0000313" key="3">
    <source>
        <dbReference type="Proteomes" id="UP000291822"/>
    </source>
</evidence>
<feature type="transmembrane region" description="Helical" evidence="1">
    <location>
        <begin position="117"/>
        <end position="134"/>
    </location>
</feature>
<dbReference type="Proteomes" id="UP000291822">
    <property type="component" value="Unassembled WGS sequence"/>
</dbReference>
<protein>
    <submittedName>
        <fullName evidence="2">YeeE/YedE family protein</fullName>
    </submittedName>
</protein>
<dbReference type="Pfam" id="PF20398">
    <property type="entry name" value="DUF6691"/>
    <property type="match status" value="1"/>
</dbReference>
<dbReference type="EMBL" id="SJTG01000007">
    <property type="protein sequence ID" value="TCI06086.1"/>
    <property type="molecule type" value="Genomic_DNA"/>
</dbReference>
<gene>
    <name evidence="2" type="ORF">EZM97_34720</name>
</gene>
<evidence type="ECO:0000256" key="1">
    <source>
        <dbReference type="SAM" id="Phobius"/>
    </source>
</evidence>
<proteinExistence type="predicted"/>
<feature type="transmembrane region" description="Helical" evidence="1">
    <location>
        <begin position="45"/>
        <end position="62"/>
    </location>
</feature>
<evidence type="ECO:0000313" key="2">
    <source>
        <dbReference type="EMBL" id="TCI06086.1"/>
    </source>
</evidence>
<keyword evidence="1" id="KW-0472">Membrane</keyword>
<keyword evidence="3" id="KW-1185">Reference proteome</keyword>
<organism evidence="2 3">
    <name type="scientific">Dyella soli</name>
    <dbReference type="NCBI Taxonomy" id="522319"/>
    <lineage>
        <taxon>Bacteria</taxon>
        <taxon>Pseudomonadati</taxon>
        <taxon>Pseudomonadota</taxon>
        <taxon>Gammaproteobacteria</taxon>
        <taxon>Lysobacterales</taxon>
        <taxon>Rhodanobacteraceae</taxon>
        <taxon>Dyella</taxon>
    </lineage>
</organism>
<keyword evidence="1" id="KW-1133">Transmembrane helix</keyword>
<keyword evidence="1" id="KW-0812">Transmembrane</keyword>